<proteinExistence type="predicted"/>
<evidence type="ECO:0000313" key="1">
    <source>
        <dbReference type="EMBL" id="KQK73832.1"/>
    </source>
</evidence>
<keyword evidence="2" id="KW-1185">Reference proteome</keyword>
<dbReference type="AlphaFoldDB" id="A0A0Q3LTF0"/>
<evidence type="ECO:0000313" key="2">
    <source>
        <dbReference type="Proteomes" id="UP000051836"/>
    </source>
</evidence>
<reference evidence="1 2" key="1">
    <citation type="submission" date="2015-10" db="EMBL/GenBank/DDBJ databases">
        <authorList>
            <person name="Gilbert D.G."/>
        </authorList>
    </citation>
    <scope>NUCLEOTIDE SEQUENCE [LARGE SCALE GENOMIC DNA]</scope>
    <source>
        <strain evidence="1">FVVF132</strain>
    </source>
</reference>
<comment type="caution">
    <text evidence="1">The sequence shown here is derived from an EMBL/GenBank/DDBJ whole genome shotgun (WGS) entry which is preliminary data.</text>
</comment>
<sequence length="94" mass="10812">MNFSLELKRTHQMPYERQHGIAREAGISVKDNQLQFCVSLIVLEPAFWDNYQILYSSKLLNGTEALWIIGHMMRKFSCPSRLLLPDTSPSVSRG</sequence>
<dbReference type="Proteomes" id="UP000051836">
    <property type="component" value="Unassembled WGS sequence"/>
</dbReference>
<dbReference type="EMBL" id="LMAW01003134">
    <property type="protein sequence ID" value="KQK73832.1"/>
    <property type="molecule type" value="Genomic_DNA"/>
</dbReference>
<organism evidence="1 2">
    <name type="scientific">Amazona aestiva</name>
    <name type="common">Blue-fronted Amazon parrot</name>
    <dbReference type="NCBI Taxonomy" id="12930"/>
    <lineage>
        <taxon>Eukaryota</taxon>
        <taxon>Metazoa</taxon>
        <taxon>Chordata</taxon>
        <taxon>Craniata</taxon>
        <taxon>Vertebrata</taxon>
        <taxon>Euteleostomi</taxon>
        <taxon>Archelosauria</taxon>
        <taxon>Archosauria</taxon>
        <taxon>Dinosauria</taxon>
        <taxon>Saurischia</taxon>
        <taxon>Theropoda</taxon>
        <taxon>Coelurosauria</taxon>
        <taxon>Aves</taxon>
        <taxon>Neognathae</taxon>
        <taxon>Neoaves</taxon>
        <taxon>Telluraves</taxon>
        <taxon>Australaves</taxon>
        <taxon>Psittaciformes</taxon>
        <taxon>Psittacidae</taxon>
        <taxon>Amazona</taxon>
    </lineage>
</organism>
<gene>
    <name evidence="1" type="ORF">AAES_164422</name>
</gene>
<dbReference type="OrthoDB" id="10336680at2759"/>
<name>A0A0Q3LTF0_AMAAE</name>
<accession>A0A0Q3LTF0</accession>
<protein>
    <submittedName>
        <fullName evidence="1">Uncharacterized protein</fullName>
    </submittedName>
</protein>